<dbReference type="InterPro" id="IPR005467">
    <property type="entry name" value="His_kinase_dom"/>
</dbReference>
<dbReference type="STRING" id="1209989.TepRe1_0315"/>
<feature type="domain" description="Histidine kinase" evidence="9">
    <location>
        <begin position="111"/>
        <end position="323"/>
    </location>
</feature>
<proteinExistence type="predicted"/>
<dbReference type="SUPFAM" id="SSF47384">
    <property type="entry name" value="Homodimeric domain of signal transducing histidine kinase"/>
    <property type="match status" value="1"/>
</dbReference>
<dbReference type="Pfam" id="PF00512">
    <property type="entry name" value="HisKA"/>
    <property type="match status" value="1"/>
</dbReference>
<dbReference type="GO" id="GO:0005524">
    <property type="term" value="F:ATP binding"/>
    <property type="evidence" value="ECO:0007669"/>
    <property type="project" value="UniProtKB-KW"/>
</dbReference>
<dbReference type="Pfam" id="PF02518">
    <property type="entry name" value="HATPase_c"/>
    <property type="match status" value="1"/>
</dbReference>
<evidence type="ECO:0000256" key="3">
    <source>
        <dbReference type="ARBA" id="ARBA00022553"/>
    </source>
</evidence>
<evidence type="ECO:0000256" key="4">
    <source>
        <dbReference type="ARBA" id="ARBA00022679"/>
    </source>
</evidence>
<evidence type="ECO:0000256" key="5">
    <source>
        <dbReference type="ARBA" id="ARBA00022741"/>
    </source>
</evidence>
<comment type="catalytic activity">
    <reaction evidence="1">
        <text>ATP + protein L-histidine = ADP + protein N-phospho-L-histidine.</text>
        <dbReference type="EC" id="2.7.13.3"/>
    </reaction>
</comment>
<evidence type="ECO:0000313" key="11">
    <source>
        <dbReference type="Proteomes" id="UP000010802"/>
    </source>
</evidence>
<dbReference type="KEGG" id="tep:TepRe1_0315"/>
<keyword evidence="4" id="KW-0808">Transferase</keyword>
<gene>
    <name evidence="10" type="ordered locus">TEPIRE1_0351</name>
</gene>
<dbReference type="Proteomes" id="UP000010802">
    <property type="component" value="Chromosome"/>
</dbReference>
<accession>L0RZI4</accession>
<dbReference type="eggNOG" id="COG4191">
    <property type="taxonomic scope" value="Bacteria"/>
</dbReference>
<dbReference type="InterPro" id="IPR036890">
    <property type="entry name" value="HATPase_C_sf"/>
</dbReference>
<dbReference type="RefSeq" id="WP_013777441.1">
    <property type="nucleotide sequence ID" value="NC_015519.1"/>
</dbReference>
<dbReference type="PATRIC" id="fig|1209989.3.peg.368"/>
<evidence type="ECO:0000259" key="9">
    <source>
        <dbReference type="PROSITE" id="PS50109"/>
    </source>
</evidence>
<name>F4LTI7_TEPAE</name>
<dbReference type="InterPro" id="IPR003661">
    <property type="entry name" value="HisK_dim/P_dom"/>
</dbReference>
<evidence type="ECO:0000256" key="1">
    <source>
        <dbReference type="ARBA" id="ARBA00000085"/>
    </source>
</evidence>
<keyword evidence="7" id="KW-0067">ATP-binding</keyword>
<dbReference type="SMART" id="SM00388">
    <property type="entry name" value="HisKA"/>
    <property type="match status" value="1"/>
</dbReference>
<dbReference type="SUPFAM" id="SSF55874">
    <property type="entry name" value="ATPase domain of HSP90 chaperone/DNA topoisomerase II/histidine kinase"/>
    <property type="match status" value="1"/>
</dbReference>
<dbReference type="Gene3D" id="3.30.565.10">
    <property type="entry name" value="Histidine kinase-like ATPase, C-terminal domain"/>
    <property type="match status" value="1"/>
</dbReference>
<dbReference type="EC" id="2.7.13.3" evidence="2"/>
<accession>F4LTI7</accession>
<dbReference type="CDD" id="cd00082">
    <property type="entry name" value="HisKA"/>
    <property type="match status" value="1"/>
</dbReference>
<keyword evidence="6 10" id="KW-0418">Kinase</keyword>
<dbReference type="PRINTS" id="PR00344">
    <property type="entry name" value="BCTRLSENSOR"/>
</dbReference>
<evidence type="ECO:0000256" key="2">
    <source>
        <dbReference type="ARBA" id="ARBA00012438"/>
    </source>
</evidence>
<dbReference type="PANTHER" id="PTHR43065:SF10">
    <property type="entry name" value="PEROXIDE STRESS-ACTIVATED HISTIDINE KINASE MAK3"/>
    <property type="match status" value="1"/>
</dbReference>
<evidence type="ECO:0000256" key="7">
    <source>
        <dbReference type="ARBA" id="ARBA00022840"/>
    </source>
</evidence>
<dbReference type="InterPro" id="IPR036097">
    <property type="entry name" value="HisK_dim/P_sf"/>
</dbReference>
<organism evidence="10 11">
    <name type="scientific">Tepidanaerobacter acetatoxydans (strain DSM 21804 / JCM 16047 / Re1)</name>
    <dbReference type="NCBI Taxonomy" id="1209989"/>
    <lineage>
        <taxon>Bacteria</taxon>
        <taxon>Bacillati</taxon>
        <taxon>Bacillota</taxon>
        <taxon>Clostridia</taxon>
        <taxon>Thermosediminibacterales</taxon>
        <taxon>Tepidanaerobacteraceae</taxon>
        <taxon>Tepidanaerobacter</taxon>
    </lineage>
</organism>
<dbReference type="OrthoDB" id="9796330at2"/>
<dbReference type="AlphaFoldDB" id="F4LTI7"/>
<dbReference type="HOGENOM" id="CLU_000445_89_1_9"/>
<keyword evidence="3" id="KW-0597">Phosphoprotein</keyword>
<keyword evidence="11" id="KW-1185">Reference proteome</keyword>
<dbReference type="InterPro" id="IPR004358">
    <property type="entry name" value="Sig_transdc_His_kin-like_C"/>
</dbReference>
<dbReference type="EMBL" id="HF563609">
    <property type="protein sequence ID" value="CCP25028.1"/>
    <property type="molecule type" value="Genomic_DNA"/>
</dbReference>
<protein>
    <recommendedName>
        <fullName evidence="2">histidine kinase</fullName>
        <ecNumber evidence="2">2.7.13.3</ecNumber>
    </recommendedName>
</protein>
<keyword evidence="5" id="KW-0547">Nucleotide-binding</keyword>
<dbReference type="SMART" id="SM00387">
    <property type="entry name" value="HATPase_c"/>
    <property type="match status" value="1"/>
</dbReference>
<evidence type="ECO:0000256" key="6">
    <source>
        <dbReference type="ARBA" id="ARBA00022777"/>
    </source>
</evidence>
<reference evidence="11" key="1">
    <citation type="journal article" date="2013" name="Genome Announc.">
        <title>First genome sequence of a syntrophic acetate-oxidizing bacterium, Tepidanaerobacter acetatoxydans strain Re1.</title>
        <authorList>
            <person name="Manzoor S."/>
            <person name="Bongcam-Rudloff E."/>
            <person name="Schnurer A."/>
            <person name="Muller B."/>
        </authorList>
    </citation>
    <scope>NUCLEOTIDE SEQUENCE [LARGE SCALE GENOMIC DNA]</scope>
    <source>
        <strain evidence="11">Re1</strain>
    </source>
</reference>
<evidence type="ECO:0000313" key="10">
    <source>
        <dbReference type="EMBL" id="CCP25028.1"/>
    </source>
</evidence>
<dbReference type="PANTHER" id="PTHR43065">
    <property type="entry name" value="SENSOR HISTIDINE KINASE"/>
    <property type="match status" value="1"/>
</dbReference>
<dbReference type="Gene3D" id="1.10.287.130">
    <property type="match status" value="1"/>
</dbReference>
<evidence type="ECO:0000256" key="8">
    <source>
        <dbReference type="ARBA" id="ARBA00023012"/>
    </source>
</evidence>
<dbReference type="InterPro" id="IPR003594">
    <property type="entry name" value="HATPase_dom"/>
</dbReference>
<keyword evidence="8" id="KW-0902">Two-component regulatory system</keyword>
<dbReference type="GO" id="GO:0000155">
    <property type="term" value="F:phosphorelay sensor kinase activity"/>
    <property type="evidence" value="ECO:0007669"/>
    <property type="project" value="InterPro"/>
</dbReference>
<dbReference type="PROSITE" id="PS50109">
    <property type="entry name" value="HIS_KIN"/>
    <property type="match status" value="1"/>
</dbReference>
<sequence length="324" mass="36818">MGDERRHGTVNSAKSGKCNCDYFTKSTYTIRQDPPLYVREGSHRILIKYDDDKVSNNVYAYDVDFSVIEDSTGILGCFATYEEAAETKRKESQREKVQNESLTAEKQMAASYIHEIKNPIFSIRGFLQILHQSFSEDDKRKEYVNIIISELDRMNSLINEFLSKYKDDSFINGEDKGGTSVKKTIEEVVAFFQYGFKLKDITCKCDLSSDELVIMVDKEQLIQILINLIQNSIEAMKTGANLSIKAYAKDKTTCIVEIKDEGIGIRQDDIDKIFNPFFSTKENGTGLGLYITKKIINNYGGSIYLESTEGKGTTFYLEFPLISC</sequence>
<dbReference type="KEGG" id="tae:TepiRe1_0351"/>